<evidence type="ECO:0000313" key="2">
    <source>
        <dbReference type="Proteomes" id="UP000697107"/>
    </source>
</evidence>
<gene>
    <name evidence="1" type="ORF">PC118_g4003</name>
</gene>
<proteinExistence type="predicted"/>
<dbReference type="EMBL" id="RCML01000072">
    <property type="protein sequence ID" value="KAG2993432.1"/>
    <property type="molecule type" value="Genomic_DNA"/>
</dbReference>
<dbReference type="AlphaFoldDB" id="A0A8T1GK01"/>
<dbReference type="VEuPathDB" id="FungiDB:PC110_g2619"/>
<evidence type="ECO:0000313" key="1">
    <source>
        <dbReference type="EMBL" id="KAG2993432.1"/>
    </source>
</evidence>
<organism evidence="1 2">
    <name type="scientific">Phytophthora cactorum</name>
    <dbReference type="NCBI Taxonomy" id="29920"/>
    <lineage>
        <taxon>Eukaryota</taxon>
        <taxon>Sar</taxon>
        <taxon>Stramenopiles</taxon>
        <taxon>Oomycota</taxon>
        <taxon>Peronosporomycetes</taxon>
        <taxon>Peronosporales</taxon>
        <taxon>Peronosporaceae</taxon>
        <taxon>Phytophthora</taxon>
    </lineage>
</organism>
<name>A0A8T1GK01_9STRA</name>
<accession>A0A8T1GK01</accession>
<comment type="caution">
    <text evidence="1">The sequence shown here is derived from an EMBL/GenBank/DDBJ whole genome shotgun (WGS) entry which is preliminary data.</text>
</comment>
<reference evidence="1" key="1">
    <citation type="submission" date="2018-10" db="EMBL/GenBank/DDBJ databases">
        <title>Effector identification in a new, highly contiguous assembly of the strawberry crown rot pathogen Phytophthora cactorum.</title>
        <authorList>
            <person name="Armitage A.D."/>
            <person name="Nellist C.F."/>
            <person name="Bates H."/>
            <person name="Vickerstaff R.J."/>
            <person name="Harrison R.J."/>
        </authorList>
    </citation>
    <scope>NUCLEOTIDE SEQUENCE</scope>
    <source>
        <strain evidence="1">P415</strain>
    </source>
</reference>
<protein>
    <submittedName>
        <fullName evidence="1">Uncharacterized protein</fullName>
    </submittedName>
</protein>
<sequence>MEVGRRRQLPASGDLMKVDWLLDVEKGCSLRLCEAVRQGMVFGIKDLNFSHAEVLKYVANWFLGKSCFEVSLSAMEELSANLEILTGGHVGLCATAIRALNQVFRSKCASDLPLADEWIRMLRTGSLYLPDDNELFQALTLTRAVKVLGSLNVEHLNQLERIAVLTLP</sequence>
<dbReference type="Proteomes" id="UP000697107">
    <property type="component" value="Unassembled WGS sequence"/>
</dbReference>